<accession>A0A347ZVW8</accession>
<keyword evidence="3" id="KW-0732">Signal</keyword>
<feature type="signal peptide" evidence="3">
    <location>
        <begin position="1"/>
        <end position="30"/>
    </location>
</feature>
<evidence type="ECO:0000256" key="3">
    <source>
        <dbReference type="SAM" id="SignalP"/>
    </source>
</evidence>
<dbReference type="PANTHER" id="PTHR42852:SF17">
    <property type="entry name" value="THIOREDOXIN-LIKE PROTEIN HI_1115"/>
    <property type="match status" value="1"/>
</dbReference>
<organism evidence="5 6">
    <name type="scientific">Pelolinea submarina</name>
    <dbReference type="NCBI Taxonomy" id="913107"/>
    <lineage>
        <taxon>Bacteria</taxon>
        <taxon>Bacillati</taxon>
        <taxon>Chloroflexota</taxon>
        <taxon>Anaerolineae</taxon>
        <taxon>Anaerolineales</taxon>
        <taxon>Anaerolineaceae</taxon>
        <taxon>Pelolinea</taxon>
    </lineage>
</organism>
<dbReference type="AlphaFoldDB" id="A0A347ZVW8"/>
<dbReference type="InterPro" id="IPR036249">
    <property type="entry name" value="Thioredoxin-like_sf"/>
</dbReference>
<proteinExistence type="inferred from homology"/>
<sequence length="218" mass="24066">MNIQKISPWLAIAFLAVLAAGCASPSQQHAVEPAQPQEMVAEAVPMEEASSDAMMDESPEAMTDETGMETPDWYEWELTDINNGTTFNLNNEQGKVVLVETMAVWCSNCLKQQQEVSQLLETLGPRDDFVSLAIDIDPNEDSATLQNYTQQHGFDWRYVVASEELINEISSLYGAQYLNPPSTPMLIIDRQGQAHLLPFGIKSAADLQGALEPFLNEG</sequence>
<dbReference type="Gene3D" id="3.40.30.10">
    <property type="entry name" value="Glutaredoxin"/>
    <property type="match status" value="1"/>
</dbReference>
<feature type="domain" description="Thioredoxin" evidence="4">
    <location>
        <begin position="64"/>
        <end position="216"/>
    </location>
</feature>
<evidence type="ECO:0000313" key="5">
    <source>
        <dbReference type="EMBL" id="REG07145.1"/>
    </source>
</evidence>
<protein>
    <submittedName>
        <fullName evidence="5">Cytochrome oxidase Cu insertion factor (SCO1/SenC/PrrC family)</fullName>
    </submittedName>
</protein>
<dbReference type="PROSITE" id="PS51257">
    <property type="entry name" value="PROKAR_LIPOPROTEIN"/>
    <property type="match status" value="1"/>
</dbReference>
<gene>
    <name evidence="5" type="ORF">DFR64_2349</name>
</gene>
<name>A0A347ZVW8_9CHLR</name>
<dbReference type="PROSITE" id="PS51352">
    <property type="entry name" value="THIOREDOXIN_2"/>
    <property type="match status" value="1"/>
</dbReference>
<dbReference type="Proteomes" id="UP000256388">
    <property type="component" value="Unassembled WGS sequence"/>
</dbReference>
<feature type="chain" id="PRO_5030063668" evidence="3">
    <location>
        <begin position="31"/>
        <end position="218"/>
    </location>
</feature>
<evidence type="ECO:0000259" key="4">
    <source>
        <dbReference type="PROSITE" id="PS51352"/>
    </source>
</evidence>
<dbReference type="PANTHER" id="PTHR42852">
    <property type="entry name" value="THIOL:DISULFIDE INTERCHANGE PROTEIN DSBE"/>
    <property type="match status" value="1"/>
</dbReference>
<dbReference type="RefSeq" id="WP_116225622.1">
    <property type="nucleotide sequence ID" value="NZ_AP018437.1"/>
</dbReference>
<dbReference type="OrthoDB" id="166914at2"/>
<dbReference type="InterPro" id="IPR003782">
    <property type="entry name" value="SCO1/SenC"/>
</dbReference>
<keyword evidence="2" id="KW-0186">Copper</keyword>
<comment type="caution">
    <text evidence="5">The sequence shown here is derived from an EMBL/GenBank/DDBJ whole genome shotgun (WGS) entry which is preliminary data.</text>
</comment>
<reference evidence="5 6" key="1">
    <citation type="submission" date="2018-08" db="EMBL/GenBank/DDBJ databases">
        <title>Genomic Encyclopedia of Type Strains, Phase IV (KMG-IV): sequencing the most valuable type-strain genomes for metagenomic binning, comparative biology and taxonomic classification.</title>
        <authorList>
            <person name="Goeker M."/>
        </authorList>
    </citation>
    <scope>NUCLEOTIDE SEQUENCE [LARGE SCALE GENOMIC DNA]</scope>
    <source>
        <strain evidence="5 6">DSM 23923</strain>
    </source>
</reference>
<keyword evidence="6" id="KW-1185">Reference proteome</keyword>
<dbReference type="CDD" id="cd02966">
    <property type="entry name" value="TlpA_like_family"/>
    <property type="match status" value="1"/>
</dbReference>
<dbReference type="InterPro" id="IPR050553">
    <property type="entry name" value="Thioredoxin_ResA/DsbE_sf"/>
</dbReference>
<evidence type="ECO:0000313" key="6">
    <source>
        <dbReference type="Proteomes" id="UP000256388"/>
    </source>
</evidence>
<evidence type="ECO:0000256" key="2">
    <source>
        <dbReference type="ARBA" id="ARBA00023008"/>
    </source>
</evidence>
<evidence type="ECO:0000256" key="1">
    <source>
        <dbReference type="ARBA" id="ARBA00010996"/>
    </source>
</evidence>
<comment type="similarity">
    <text evidence="1">Belongs to the SCO1/2 family.</text>
</comment>
<dbReference type="SUPFAM" id="SSF52833">
    <property type="entry name" value="Thioredoxin-like"/>
    <property type="match status" value="1"/>
</dbReference>
<dbReference type="Pfam" id="PF02630">
    <property type="entry name" value="SCO1-SenC"/>
    <property type="match status" value="1"/>
</dbReference>
<dbReference type="EMBL" id="QUMS01000003">
    <property type="protein sequence ID" value="REG07145.1"/>
    <property type="molecule type" value="Genomic_DNA"/>
</dbReference>
<dbReference type="InterPro" id="IPR013766">
    <property type="entry name" value="Thioredoxin_domain"/>
</dbReference>